<feature type="transmembrane region" description="Helical" evidence="2">
    <location>
        <begin position="63"/>
        <end position="95"/>
    </location>
</feature>
<feature type="compositionally biased region" description="Basic and acidic residues" evidence="1">
    <location>
        <begin position="142"/>
        <end position="164"/>
    </location>
</feature>
<organism evidence="3 4">
    <name type="scientific">Perkinsus olseni</name>
    <name type="common">Perkinsus atlanticus</name>
    <dbReference type="NCBI Taxonomy" id="32597"/>
    <lineage>
        <taxon>Eukaryota</taxon>
        <taxon>Sar</taxon>
        <taxon>Alveolata</taxon>
        <taxon>Perkinsozoa</taxon>
        <taxon>Perkinsea</taxon>
        <taxon>Perkinsida</taxon>
        <taxon>Perkinsidae</taxon>
        <taxon>Perkinsus</taxon>
    </lineage>
</organism>
<protein>
    <submittedName>
        <fullName evidence="3">Uncharacterized protein</fullName>
    </submittedName>
</protein>
<comment type="caution">
    <text evidence="3">The sequence shown here is derived from an EMBL/GenBank/DDBJ whole genome shotgun (WGS) entry which is preliminary data.</text>
</comment>
<dbReference type="AlphaFoldDB" id="A0A7J6TVK7"/>
<dbReference type="Proteomes" id="UP000574390">
    <property type="component" value="Unassembled WGS sequence"/>
</dbReference>
<feature type="non-terminal residue" evidence="3">
    <location>
        <position position="271"/>
    </location>
</feature>
<sequence length="271" mass="29429">IMVNQGRKGSILNVSALLCEVHHTTSFHYYNDYGGITDNDGITNRDDNNNIGIDDRWGGVVSVLVVVGCGVVLLFIALLVPIGGVAVFSSVYYYILIGGYYTRPTATAATTRIMSTTLASPMASPMASPLDNQDDDDEDDDRRDGHGDGHDKHEQQEDGADDKQQQQQEGEGEGPITTGGEGIMQSAVVILSDHRLRTSHHHHDLHKQDGESNNINQGHEQKEISSFPSTSSVLVLASAQSDHDATSMLPERQPPSSVASSLDYSWSYLHP</sequence>
<name>A0A7J6TVK7_PEROL</name>
<feature type="region of interest" description="Disordered" evidence="1">
    <location>
        <begin position="119"/>
        <end position="181"/>
    </location>
</feature>
<feature type="compositionally biased region" description="Polar residues" evidence="1">
    <location>
        <begin position="254"/>
        <end position="264"/>
    </location>
</feature>
<evidence type="ECO:0000256" key="2">
    <source>
        <dbReference type="SAM" id="Phobius"/>
    </source>
</evidence>
<evidence type="ECO:0000256" key="1">
    <source>
        <dbReference type="SAM" id="MobiDB-lite"/>
    </source>
</evidence>
<evidence type="ECO:0000313" key="3">
    <source>
        <dbReference type="EMBL" id="KAF4748807.1"/>
    </source>
</evidence>
<keyword evidence="2" id="KW-0472">Membrane</keyword>
<accession>A0A7J6TVK7</accession>
<proteinExistence type="predicted"/>
<evidence type="ECO:0000313" key="4">
    <source>
        <dbReference type="Proteomes" id="UP000574390"/>
    </source>
</evidence>
<feature type="compositionally biased region" description="Polar residues" evidence="1">
    <location>
        <begin position="211"/>
        <end position="233"/>
    </location>
</feature>
<keyword evidence="2" id="KW-1133">Transmembrane helix</keyword>
<feature type="compositionally biased region" description="Acidic residues" evidence="1">
    <location>
        <begin position="132"/>
        <end position="141"/>
    </location>
</feature>
<gene>
    <name evidence="3" type="ORF">FOZ62_009434</name>
</gene>
<feature type="compositionally biased region" description="Low complexity" evidence="1">
    <location>
        <begin position="165"/>
        <end position="176"/>
    </location>
</feature>
<dbReference type="EMBL" id="JABANM010004724">
    <property type="protein sequence ID" value="KAF4748807.1"/>
    <property type="molecule type" value="Genomic_DNA"/>
</dbReference>
<reference evidence="3 4" key="1">
    <citation type="submission" date="2020-04" db="EMBL/GenBank/DDBJ databases">
        <title>Perkinsus olseni comparative genomics.</title>
        <authorList>
            <person name="Bogema D.R."/>
        </authorList>
    </citation>
    <scope>NUCLEOTIDE SEQUENCE [LARGE SCALE GENOMIC DNA]</scope>
    <source>
        <strain evidence="3">ATCC PRA-205</strain>
    </source>
</reference>
<feature type="region of interest" description="Disordered" evidence="1">
    <location>
        <begin position="197"/>
        <end position="271"/>
    </location>
</feature>
<keyword evidence="2" id="KW-0812">Transmembrane</keyword>
<feature type="non-terminal residue" evidence="3">
    <location>
        <position position="1"/>
    </location>
</feature>